<dbReference type="GO" id="GO:0003735">
    <property type="term" value="F:structural constituent of ribosome"/>
    <property type="evidence" value="ECO:0007669"/>
    <property type="project" value="InterPro"/>
</dbReference>
<keyword evidence="4 8" id="KW-0689">Ribosomal protein</keyword>
<sequence>MAKLTEKYEALIVFSTKVGEDGIKALVEKINALISANATLDSVDEWGKRRLAYPINYETEGYYVLFNFTSAPSFPAELERVLNITDGVMRSVVTLRVSE</sequence>
<dbReference type="InterPro" id="IPR020815">
    <property type="entry name" value="Ribosomal_bS6_CS"/>
</dbReference>
<evidence type="ECO:0000256" key="8">
    <source>
        <dbReference type="HAMAP-Rule" id="MF_00360"/>
    </source>
</evidence>
<dbReference type="RefSeq" id="WP_204447732.1">
    <property type="nucleotide sequence ID" value="NZ_JACJKY010000020.1"/>
</dbReference>
<dbReference type="GO" id="GO:0005840">
    <property type="term" value="C:ribosome"/>
    <property type="evidence" value="ECO:0007669"/>
    <property type="project" value="UniProtKB-KW"/>
</dbReference>
<dbReference type="PANTHER" id="PTHR21011:SF1">
    <property type="entry name" value="SMALL RIBOSOMAL SUBUNIT PROTEIN BS6M"/>
    <property type="match status" value="1"/>
</dbReference>
<comment type="function">
    <text evidence="6 8">Binds together with bS18 to 16S ribosomal RNA.</text>
</comment>
<evidence type="ECO:0000256" key="7">
    <source>
        <dbReference type="ARBA" id="ARBA00035294"/>
    </source>
</evidence>
<dbReference type="HAMAP" id="MF_00360">
    <property type="entry name" value="Ribosomal_bS6"/>
    <property type="match status" value="1"/>
</dbReference>
<evidence type="ECO:0000313" key="10">
    <source>
        <dbReference type="Proteomes" id="UP000774750"/>
    </source>
</evidence>
<dbReference type="GO" id="GO:0006412">
    <property type="term" value="P:translation"/>
    <property type="evidence" value="ECO:0007669"/>
    <property type="project" value="UniProtKB-UniRule"/>
</dbReference>
<reference evidence="9" key="1">
    <citation type="submission" date="2020-08" db="EMBL/GenBank/DDBJ databases">
        <authorList>
            <person name="Cejkova D."/>
            <person name="Kubasova T."/>
            <person name="Jahodarova E."/>
            <person name="Rychlik I."/>
        </authorList>
    </citation>
    <scope>NUCLEOTIDE SEQUENCE</scope>
    <source>
        <strain evidence="9">An559</strain>
    </source>
</reference>
<dbReference type="CDD" id="cd00473">
    <property type="entry name" value="bS6"/>
    <property type="match status" value="1"/>
</dbReference>
<comment type="similarity">
    <text evidence="1 8">Belongs to the bacterial ribosomal protein bS6 family.</text>
</comment>
<dbReference type="PROSITE" id="PS01048">
    <property type="entry name" value="RIBOSOMAL_S6"/>
    <property type="match status" value="1"/>
</dbReference>
<name>A0A938X7H1_9FIRM</name>
<evidence type="ECO:0000256" key="4">
    <source>
        <dbReference type="ARBA" id="ARBA00022980"/>
    </source>
</evidence>
<protein>
    <recommendedName>
        <fullName evidence="7 8">Small ribosomal subunit protein bS6</fullName>
    </recommendedName>
</protein>
<dbReference type="InterPro" id="IPR014717">
    <property type="entry name" value="Transl_elong_EF1B/ribsomal_bS6"/>
</dbReference>
<comment type="caution">
    <text evidence="9">The sequence shown here is derived from an EMBL/GenBank/DDBJ whole genome shotgun (WGS) entry which is preliminary data.</text>
</comment>
<dbReference type="AlphaFoldDB" id="A0A938X7H1"/>
<evidence type="ECO:0000313" key="9">
    <source>
        <dbReference type="EMBL" id="MBM6921616.1"/>
    </source>
</evidence>
<dbReference type="Gene3D" id="3.30.70.60">
    <property type="match status" value="1"/>
</dbReference>
<evidence type="ECO:0000256" key="6">
    <source>
        <dbReference type="ARBA" id="ARBA00035104"/>
    </source>
</evidence>
<evidence type="ECO:0000256" key="5">
    <source>
        <dbReference type="ARBA" id="ARBA00023274"/>
    </source>
</evidence>
<keyword evidence="2 8" id="KW-0699">rRNA-binding</keyword>
<dbReference type="NCBIfam" id="TIGR00166">
    <property type="entry name" value="S6"/>
    <property type="match status" value="1"/>
</dbReference>
<gene>
    <name evidence="8 9" type="primary">rpsF</name>
    <name evidence="9" type="ORF">H6A12_10690</name>
</gene>
<organism evidence="9 10">
    <name type="scientific">Merdimmobilis hominis</name>
    <dbReference type="NCBI Taxonomy" id="2897707"/>
    <lineage>
        <taxon>Bacteria</taxon>
        <taxon>Bacillati</taxon>
        <taxon>Bacillota</taxon>
        <taxon>Clostridia</taxon>
        <taxon>Eubacteriales</taxon>
        <taxon>Oscillospiraceae</taxon>
        <taxon>Merdimmobilis</taxon>
    </lineage>
</organism>
<keyword evidence="5 8" id="KW-0687">Ribonucleoprotein</keyword>
<evidence type="ECO:0000256" key="1">
    <source>
        <dbReference type="ARBA" id="ARBA00009512"/>
    </source>
</evidence>
<evidence type="ECO:0000256" key="3">
    <source>
        <dbReference type="ARBA" id="ARBA00022884"/>
    </source>
</evidence>
<keyword evidence="10" id="KW-1185">Reference proteome</keyword>
<reference evidence="9" key="2">
    <citation type="journal article" date="2021" name="Sci. Rep.">
        <title>The distribution of antibiotic resistance genes in chicken gut microbiota commensals.</title>
        <authorList>
            <person name="Juricova H."/>
            <person name="Matiasovicova J."/>
            <person name="Kubasova T."/>
            <person name="Cejkova D."/>
            <person name="Rychlik I."/>
        </authorList>
    </citation>
    <scope>NUCLEOTIDE SEQUENCE</scope>
    <source>
        <strain evidence="9">An559</strain>
    </source>
</reference>
<dbReference type="InterPro" id="IPR020814">
    <property type="entry name" value="Ribosomal_S6_plastid/chlpt"/>
</dbReference>
<evidence type="ECO:0000256" key="2">
    <source>
        <dbReference type="ARBA" id="ARBA00022730"/>
    </source>
</evidence>
<dbReference type="GO" id="GO:0005737">
    <property type="term" value="C:cytoplasm"/>
    <property type="evidence" value="ECO:0007669"/>
    <property type="project" value="UniProtKB-ARBA"/>
</dbReference>
<dbReference type="InterPro" id="IPR035980">
    <property type="entry name" value="Ribosomal_bS6_sf"/>
</dbReference>
<dbReference type="GO" id="GO:0070181">
    <property type="term" value="F:small ribosomal subunit rRNA binding"/>
    <property type="evidence" value="ECO:0007669"/>
    <property type="project" value="TreeGrafter"/>
</dbReference>
<dbReference type="Pfam" id="PF01250">
    <property type="entry name" value="Ribosomal_S6"/>
    <property type="match status" value="1"/>
</dbReference>
<dbReference type="InterPro" id="IPR000529">
    <property type="entry name" value="Ribosomal_bS6"/>
</dbReference>
<dbReference type="SUPFAM" id="SSF54995">
    <property type="entry name" value="Ribosomal protein S6"/>
    <property type="match status" value="1"/>
</dbReference>
<accession>A0A938X7H1</accession>
<dbReference type="GO" id="GO:1990904">
    <property type="term" value="C:ribonucleoprotein complex"/>
    <property type="evidence" value="ECO:0007669"/>
    <property type="project" value="UniProtKB-KW"/>
</dbReference>
<dbReference type="Proteomes" id="UP000774750">
    <property type="component" value="Unassembled WGS sequence"/>
</dbReference>
<proteinExistence type="inferred from homology"/>
<keyword evidence="3 8" id="KW-0694">RNA-binding</keyword>
<dbReference type="PANTHER" id="PTHR21011">
    <property type="entry name" value="MITOCHONDRIAL 28S RIBOSOMAL PROTEIN S6"/>
    <property type="match status" value="1"/>
</dbReference>
<dbReference type="EMBL" id="JACJKY010000020">
    <property type="protein sequence ID" value="MBM6921616.1"/>
    <property type="molecule type" value="Genomic_DNA"/>
</dbReference>